<dbReference type="InterPro" id="IPR002734">
    <property type="entry name" value="RibDG_C"/>
</dbReference>
<organism evidence="2 3">
    <name type="scientific">Actinomadura mexicana</name>
    <dbReference type="NCBI Taxonomy" id="134959"/>
    <lineage>
        <taxon>Bacteria</taxon>
        <taxon>Bacillati</taxon>
        <taxon>Actinomycetota</taxon>
        <taxon>Actinomycetes</taxon>
        <taxon>Streptosporangiales</taxon>
        <taxon>Thermomonosporaceae</taxon>
        <taxon>Actinomadura</taxon>
    </lineage>
</organism>
<accession>A0A238W185</accession>
<dbReference type="Pfam" id="PF01872">
    <property type="entry name" value="RibD_C"/>
    <property type="match status" value="1"/>
</dbReference>
<sequence>MAKVITSASMSLDGYISGPDESGFEHLFGWHRTGDVEVATAHPELAFQVTPQSSEHLHRLVDGTGALVVGRKLFDLTQGWGGTHPFGVPVFVVTHKAPDDWPHKGFIFVVDGVESAVRQAAEVAGDRAVGVAAGDMARQALAAGLIDEFWVDLVPVLLGGGTPFFNAVTDVPLVLDDPDIVQGRGVTHLIYRLHSLA</sequence>
<evidence type="ECO:0000313" key="3">
    <source>
        <dbReference type="Proteomes" id="UP000198420"/>
    </source>
</evidence>
<dbReference type="GO" id="GO:0008703">
    <property type="term" value="F:5-amino-6-(5-phosphoribosylamino)uracil reductase activity"/>
    <property type="evidence" value="ECO:0007669"/>
    <property type="project" value="InterPro"/>
</dbReference>
<dbReference type="RefSeq" id="WP_089310818.1">
    <property type="nucleotide sequence ID" value="NZ_FZNP01000002.1"/>
</dbReference>
<reference evidence="3" key="1">
    <citation type="submission" date="2017-06" db="EMBL/GenBank/DDBJ databases">
        <authorList>
            <person name="Varghese N."/>
            <person name="Submissions S."/>
        </authorList>
    </citation>
    <scope>NUCLEOTIDE SEQUENCE [LARGE SCALE GENOMIC DNA]</scope>
    <source>
        <strain evidence="3">DSM 44485</strain>
    </source>
</reference>
<dbReference type="Proteomes" id="UP000198420">
    <property type="component" value="Unassembled WGS sequence"/>
</dbReference>
<evidence type="ECO:0000313" key="2">
    <source>
        <dbReference type="EMBL" id="SNR40320.1"/>
    </source>
</evidence>
<feature type="domain" description="Bacterial bifunctional deaminase-reductase C-terminal" evidence="1">
    <location>
        <begin position="3"/>
        <end position="166"/>
    </location>
</feature>
<dbReference type="SUPFAM" id="SSF53597">
    <property type="entry name" value="Dihydrofolate reductase-like"/>
    <property type="match status" value="1"/>
</dbReference>
<dbReference type="GO" id="GO:0009231">
    <property type="term" value="P:riboflavin biosynthetic process"/>
    <property type="evidence" value="ECO:0007669"/>
    <property type="project" value="InterPro"/>
</dbReference>
<dbReference type="InterPro" id="IPR050765">
    <property type="entry name" value="Riboflavin_Biosynth_HTPR"/>
</dbReference>
<evidence type="ECO:0000259" key="1">
    <source>
        <dbReference type="Pfam" id="PF01872"/>
    </source>
</evidence>
<proteinExistence type="predicted"/>
<dbReference type="Gene3D" id="3.40.430.10">
    <property type="entry name" value="Dihydrofolate Reductase, subunit A"/>
    <property type="match status" value="1"/>
</dbReference>
<dbReference type="PANTHER" id="PTHR38011">
    <property type="entry name" value="DIHYDROFOLATE REDUCTASE FAMILY PROTEIN (AFU_ORTHOLOGUE AFUA_8G06820)"/>
    <property type="match status" value="1"/>
</dbReference>
<dbReference type="AlphaFoldDB" id="A0A238W185"/>
<dbReference type="PANTHER" id="PTHR38011:SF12">
    <property type="entry name" value="BIFUNCTIONAL DEAMINASE-REDUCTASE DOMAIN PROTEIN"/>
    <property type="match status" value="1"/>
</dbReference>
<name>A0A238W185_9ACTN</name>
<dbReference type="InterPro" id="IPR024072">
    <property type="entry name" value="DHFR-like_dom_sf"/>
</dbReference>
<gene>
    <name evidence="2" type="ORF">SAMN06265355_102618</name>
</gene>
<protein>
    <submittedName>
        <fullName evidence="2">Dihydrofolate reductase</fullName>
    </submittedName>
</protein>
<keyword evidence="3" id="KW-1185">Reference proteome</keyword>
<dbReference type="EMBL" id="FZNP01000002">
    <property type="protein sequence ID" value="SNR40320.1"/>
    <property type="molecule type" value="Genomic_DNA"/>
</dbReference>
<dbReference type="OrthoDB" id="2313602at2"/>